<sequence>MIRKWRNGSWGQGALSSNLAGKSTFKAAAMSDKARRRRGWKLWLSLVVAVLLFWFYENFTLSVDQVSIPNGKIQSPVTIVQLSDLHGTQFGPGQAALLSKVERQRPDVIVVTGDMYTYGDEKGAARAIALLTQLTAVAPVYFVPGEHDADTGYLQSLREGGVHTLLYTYEDITIRENALRLYGITNAYFSPTFDLHKAFDPPPDSRFSILLAHIPNYAAYKNWGADLIVCGDTHGGMVRLPFLGPLQYNGIWFPRLTSSQPVYDKGFYEMDGHALYVSSGLGNYPFPVRLFNRPEVSVLTLVPSSNS</sequence>
<dbReference type="Proteomes" id="UP000657006">
    <property type="component" value="Unassembled WGS sequence"/>
</dbReference>
<keyword evidence="3" id="KW-1133">Transmembrane helix</keyword>
<dbReference type="GO" id="GO:0046872">
    <property type="term" value="F:metal ion binding"/>
    <property type="evidence" value="ECO:0007669"/>
    <property type="project" value="UniProtKB-KW"/>
</dbReference>
<dbReference type="GO" id="GO:0008758">
    <property type="term" value="F:UDP-2,3-diacylglucosamine hydrolase activity"/>
    <property type="evidence" value="ECO:0007669"/>
    <property type="project" value="TreeGrafter"/>
</dbReference>
<keyword evidence="3" id="KW-0472">Membrane</keyword>
<dbReference type="GO" id="GO:0009245">
    <property type="term" value="P:lipid A biosynthetic process"/>
    <property type="evidence" value="ECO:0007669"/>
    <property type="project" value="TreeGrafter"/>
</dbReference>
<dbReference type="PANTHER" id="PTHR31302">
    <property type="entry name" value="TRANSMEMBRANE PROTEIN WITH METALLOPHOSPHOESTERASE DOMAIN-RELATED"/>
    <property type="match status" value="1"/>
</dbReference>
<dbReference type="Gene3D" id="3.60.21.10">
    <property type="match status" value="1"/>
</dbReference>
<keyword evidence="3" id="KW-0812">Transmembrane</keyword>
<organism evidence="5 6">
    <name type="scientific">Bianquea renquensis</name>
    <dbReference type="NCBI Taxonomy" id="2763661"/>
    <lineage>
        <taxon>Bacteria</taxon>
        <taxon>Bacillati</taxon>
        <taxon>Bacillota</taxon>
        <taxon>Clostridia</taxon>
        <taxon>Eubacteriales</taxon>
        <taxon>Bianqueaceae</taxon>
        <taxon>Bianquea</taxon>
    </lineage>
</organism>
<evidence type="ECO:0000256" key="1">
    <source>
        <dbReference type="ARBA" id="ARBA00022723"/>
    </source>
</evidence>
<dbReference type="InterPro" id="IPR004843">
    <property type="entry name" value="Calcineurin-like_PHP"/>
</dbReference>
<proteinExistence type="predicted"/>
<dbReference type="GO" id="GO:0016020">
    <property type="term" value="C:membrane"/>
    <property type="evidence" value="ECO:0007669"/>
    <property type="project" value="GOC"/>
</dbReference>
<evidence type="ECO:0000313" key="5">
    <source>
        <dbReference type="EMBL" id="MBC8542683.1"/>
    </source>
</evidence>
<name>A0A926DRG2_9FIRM</name>
<evidence type="ECO:0000259" key="4">
    <source>
        <dbReference type="Pfam" id="PF00149"/>
    </source>
</evidence>
<feature type="transmembrane region" description="Helical" evidence="3">
    <location>
        <begin position="40"/>
        <end position="56"/>
    </location>
</feature>
<dbReference type="PANTHER" id="PTHR31302:SF31">
    <property type="entry name" value="PHOSPHODIESTERASE YAEI"/>
    <property type="match status" value="1"/>
</dbReference>
<dbReference type="EMBL" id="JACRSQ010000003">
    <property type="protein sequence ID" value="MBC8542683.1"/>
    <property type="molecule type" value="Genomic_DNA"/>
</dbReference>
<accession>A0A926DRG2</accession>
<protein>
    <submittedName>
        <fullName evidence="5">Metallophosphoesterase</fullName>
    </submittedName>
</protein>
<keyword evidence="6" id="KW-1185">Reference proteome</keyword>
<dbReference type="InterPro" id="IPR029052">
    <property type="entry name" value="Metallo-depent_PP-like"/>
</dbReference>
<dbReference type="InterPro" id="IPR051158">
    <property type="entry name" value="Metallophosphoesterase_sf"/>
</dbReference>
<keyword evidence="1" id="KW-0479">Metal-binding</keyword>
<dbReference type="Pfam" id="PF00149">
    <property type="entry name" value="Metallophos"/>
    <property type="match status" value="1"/>
</dbReference>
<dbReference type="SUPFAM" id="SSF56300">
    <property type="entry name" value="Metallo-dependent phosphatases"/>
    <property type="match status" value="1"/>
</dbReference>
<comment type="caution">
    <text evidence="5">The sequence shown here is derived from an EMBL/GenBank/DDBJ whole genome shotgun (WGS) entry which is preliminary data.</text>
</comment>
<reference evidence="5" key="1">
    <citation type="submission" date="2020-08" db="EMBL/GenBank/DDBJ databases">
        <title>Genome public.</title>
        <authorList>
            <person name="Liu C."/>
            <person name="Sun Q."/>
        </authorList>
    </citation>
    <scope>NUCLEOTIDE SEQUENCE</scope>
    <source>
        <strain evidence="5">NSJ-32</strain>
    </source>
</reference>
<keyword evidence="2" id="KW-0378">Hydrolase</keyword>
<evidence type="ECO:0000256" key="3">
    <source>
        <dbReference type="SAM" id="Phobius"/>
    </source>
</evidence>
<dbReference type="RefSeq" id="WP_249289397.1">
    <property type="nucleotide sequence ID" value="NZ_JACRSQ010000003.1"/>
</dbReference>
<dbReference type="AlphaFoldDB" id="A0A926DRG2"/>
<evidence type="ECO:0000256" key="2">
    <source>
        <dbReference type="ARBA" id="ARBA00022801"/>
    </source>
</evidence>
<evidence type="ECO:0000313" key="6">
    <source>
        <dbReference type="Proteomes" id="UP000657006"/>
    </source>
</evidence>
<gene>
    <name evidence="5" type="ORF">H8730_03860</name>
</gene>
<feature type="domain" description="Calcineurin-like phosphoesterase" evidence="4">
    <location>
        <begin position="78"/>
        <end position="235"/>
    </location>
</feature>